<evidence type="ECO:0008006" key="6">
    <source>
        <dbReference type="Google" id="ProtNLM"/>
    </source>
</evidence>
<dbReference type="OrthoDB" id="5199543at2759"/>
<name>X6MWI8_RETFI</name>
<dbReference type="PANTHER" id="PTHR13395">
    <property type="entry name" value="SISTER CHROMATID COHESION PROTEIN DCC1-RELATED"/>
    <property type="match status" value="1"/>
</dbReference>
<evidence type="ECO:0000256" key="1">
    <source>
        <dbReference type="ARBA" id="ARBA00007017"/>
    </source>
</evidence>
<evidence type="ECO:0000256" key="2">
    <source>
        <dbReference type="ARBA" id="ARBA00022705"/>
    </source>
</evidence>
<feature type="compositionally biased region" description="Acidic residues" evidence="3">
    <location>
        <begin position="1"/>
        <end position="10"/>
    </location>
</feature>
<comment type="caution">
    <text evidence="4">The sequence shown here is derived from an EMBL/GenBank/DDBJ whole genome shotgun (WGS) entry which is preliminary data.</text>
</comment>
<protein>
    <recommendedName>
        <fullName evidence="6">Sister chromatid cohesion protein DCC1</fullName>
    </recommendedName>
</protein>
<proteinExistence type="inferred from homology"/>
<reference evidence="4 5" key="1">
    <citation type="journal article" date="2013" name="Curr. Biol.">
        <title>The Genome of the Foraminiferan Reticulomyxa filosa.</title>
        <authorList>
            <person name="Glockner G."/>
            <person name="Hulsmann N."/>
            <person name="Schleicher M."/>
            <person name="Noegel A.A."/>
            <person name="Eichinger L."/>
            <person name="Gallinger C."/>
            <person name="Pawlowski J."/>
            <person name="Sierra R."/>
            <person name="Euteneuer U."/>
            <person name="Pillet L."/>
            <person name="Moustafa A."/>
            <person name="Platzer M."/>
            <person name="Groth M."/>
            <person name="Szafranski K."/>
            <person name="Schliwa M."/>
        </authorList>
    </citation>
    <scope>NUCLEOTIDE SEQUENCE [LARGE SCALE GENOMIC DNA]</scope>
</reference>
<dbReference type="PANTHER" id="PTHR13395:SF6">
    <property type="entry name" value="SISTER CHROMATID COHESION PROTEIN DCC1"/>
    <property type="match status" value="1"/>
</dbReference>
<sequence>NNIENEEDNEESKQNEYEDKKGQTKKTSLDALRNEVQCSDEELMNGLKELNALEINGEWKMLDEAYITDCFDDILACILENRFDYKHVDIQQLLQSIDEEEHDPEVVKHCLSFVKKILYPHLPPPPPPPPHFSLPPSPSTIIFFVLLSMNDQTYLALDMNKVCLFVAKKLLATAAPNRRMEKEQFLSEWQASVPYQMHCDLSMLQGYVILQETAKDMFWQWFDAKELSSDPKQRFEQLFQKKDKWTKQELIPYLQLLLHTGESVDKLLLKYTKMTQEKVKDMQNEKITYYTSRNIRKI</sequence>
<dbReference type="Proteomes" id="UP000023152">
    <property type="component" value="Unassembled WGS sequence"/>
</dbReference>
<dbReference type="OMA" id="WEESTIQ"/>
<dbReference type="EMBL" id="ASPP01015889">
    <property type="protein sequence ID" value="ETO17847.1"/>
    <property type="molecule type" value="Genomic_DNA"/>
</dbReference>
<feature type="non-terminal residue" evidence="4">
    <location>
        <position position="1"/>
    </location>
</feature>
<dbReference type="InterPro" id="IPR019128">
    <property type="entry name" value="Dcc1"/>
</dbReference>
<feature type="region of interest" description="Disordered" evidence="3">
    <location>
        <begin position="1"/>
        <end position="28"/>
    </location>
</feature>
<dbReference type="GO" id="GO:0034088">
    <property type="term" value="P:maintenance of mitotic sister chromatid cohesion"/>
    <property type="evidence" value="ECO:0007669"/>
    <property type="project" value="TreeGrafter"/>
</dbReference>
<dbReference type="GO" id="GO:0000785">
    <property type="term" value="C:chromatin"/>
    <property type="evidence" value="ECO:0007669"/>
    <property type="project" value="TreeGrafter"/>
</dbReference>
<dbReference type="GO" id="GO:0006260">
    <property type="term" value="P:DNA replication"/>
    <property type="evidence" value="ECO:0007669"/>
    <property type="project" value="UniProtKB-KW"/>
</dbReference>
<evidence type="ECO:0000313" key="4">
    <source>
        <dbReference type="EMBL" id="ETO17847.1"/>
    </source>
</evidence>
<organism evidence="4 5">
    <name type="scientific">Reticulomyxa filosa</name>
    <dbReference type="NCBI Taxonomy" id="46433"/>
    <lineage>
        <taxon>Eukaryota</taxon>
        <taxon>Sar</taxon>
        <taxon>Rhizaria</taxon>
        <taxon>Retaria</taxon>
        <taxon>Foraminifera</taxon>
        <taxon>Monothalamids</taxon>
        <taxon>Reticulomyxidae</taxon>
        <taxon>Reticulomyxa</taxon>
    </lineage>
</organism>
<keyword evidence="2" id="KW-0235">DNA replication</keyword>
<gene>
    <name evidence="4" type="ORF">RFI_19463</name>
</gene>
<comment type="similarity">
    <text evidence="1">Belongs to the DCC1 family.</text>
</comment>
<keyword evidence="5" id="KW-1185">Reference proteome</keyword>
<dbReference type="GO" id="GO:0000775">
    <property type="term" value="C:chromosome, centromeric region"/>
    <property type="evidence" value="ECO:0007669"/>
    <property type="project" value="TreeGrafter"/>
</dbReference>
<dbReference type="AlphaFoldDB" id="X6MWI8"/>
<dbReference type="GO" id="GO:0031390">
    <property type="term" value="C:Ctf18 RFC-like complex"/>
    <property type="evidence" value="ECO:0007669"/>
    <property type="project" value="InterPro"/>
</dbReference>
<dbReference type="Pfam" id="PF09724">
    <property type="entry name" value="Dcc1"/>
    <property type="match status" value="1"/>
</dbReference>
<accession>X6MWI8</accession>
<evidence type="ECO:0000313" key="5">
    <source>
        <dbReference type="Proteomes" id="UP000023152"/>
    </source>
</evidence>
<feature type="compositionally biased region" description="Basic and acidic residues" evidence="3">
    <location>
        <begin position="11"/>
        <end position="22"/>
    </location>
</feature>
<evidence type="ECO:0000256" key="3">
    <source>
        <dbReference type="SAM" id="MobiDB-lite"/>
    </source>
</evidence>